<evidence type="ECO:0000313" key="4">
    <source>
        <dbReference type="Proteomes" id="UP000537775"/>
    </source>
</evidence>
<name>A0A7X0FS83_9MICO</name>
<comment type="similarity">
    <text evidence="1">Belongs to the myoviridae tail sheath protein family.</text>
</comment>
<proteinExistence type="inferred from homology"/>
<organism evidence="3 4">
    <name type="scientific">Microbacterium thalassium</name>
    <dbReference type="NCBI Taxonomy" id="362649"/>
    <lineage>
        <taxon>Bacteria</taxon>
        <taxon>Bacillati</taxon>
        <taxon>Actinomycetota</taxon>
        <taxon>Actinomycetes</taxon>
        <taxon>Micrococcales</taxon>
        <taxon>Microbacteriaceae</taxon>
        <taxon>Microbacterium</taxon>
    </lineage>
</organism>
<dbReference type="PANTHER" id="PTHR35861:SF1">
    <property type="entry name" value="PHAGE TAIL SHEATH PROTEIN"/>
    <property type="match status" value="1"/>
</dbReference>
<feature type="domain" description="Tail sheath protein C-terminal" evidence="2">
    <location>
        <begin position="228"/>
        <end position="335"/>
    </location>
</feature>
<keyword evidence="4" id="KW-1185">Reference proteome</keyword>
<dbReference type="InterPro" id="IPR020287">
    <property type="entry name" value="Tail_sheath_C"/>
</dbReference>
<gene>
    <name evidence="3" type="ORF">HD594_003081</name>
</gene>
<dbReference type="Gene3D" id="3.40.50.11780">
    <property type="match status" value="1"/>
</dbReference>
<sequence>MALTLAAFIGVTAGEQHPDLVRSTEEFAHHWPGDTALATAVEQFFANGGTRAWVVPLRTMTEKSVRRAVEDLDPDVALVAIPDEPVAPPAIVAAAQAALGDRGALLLLDGDWPDVSEAVTAMADPVGAVGASGGDCVVYWPRLSRPLPGGGSEDISPLGAVAGIIAHCEDVHGVDKTPAGVTARIAGVTGPAVSVDDLEMNPLNDKRINVIRQFPGLGTVVWGARTLSSDPEWKYVPVRRMAVFLERSLRRGLQWAVFEPNGEPLWERVRMSIEDFLQDMFRGGMLGGPRPDSSYFIRCDRSTMTQDDIDNGRLIIEVGFAPLRPAEFIVLRIRLDVAGG</sequence>
<evidence type="ECO:0000313" key="3">
    <source>
        <dbReference type="EMBL" id="MBB6392768.1"/>
    </source>
</evidence>
<evidence type="ECO:0000256" key="1">
    <source>
        <dbReference type="ARBA" id="ARBA00008005"/>
    </source>
</evidence>
<accession>A0A7X0FS83</accession>
<reference evidence="3 4" key="1">
    <citation type="submission" date="2020-08" db="EMBL/GenBank/DDBJ databases">
        <title>Sequencing the genomes of 1000 actinobacteria strains.</title>
        <authorList>
            <person name="Klenk H.-P."/>
        </authorList>
    </citation>
    <scope>NUCLEOTIDE SEQUENCE [LARGE SCALE GENOMIC DNA]</scope>
    <source>
        <strain evidence="3 4">DSM 12511</strain>
    </source>
</reference>
<comment type="caution">
    <text evidence="3">The sequence shown here is derived from an EMBL/GenBank/DDBJ whole genome shotgun (WGS) entry which is preliminary data.</text>
</comment>
<dbReference type="InterPro" id="IPR052042">
    <property type="entry name" value="Tail_sheath_structural"/>
</dbReference>
<evidence type="ECO:0000259" key="2">
    <source>
        <dbReference type="Pfam" id="PF17482"/>
    </source>
</evidence>
<dbReference type="PANTHER" id="PTHR35861">
    <property type="match status" value="1"/>
</dbReference>
<dbReference type="Proteomes" id="UP000537775">
    <property type="component" value="Unassembled WGS sequence"/>
</dbReference>
<protein>
    <recommendedName>
        <fullName evidence="2">Tail sheath protein C-terminal domain-containing protein</fullName>
    </recommendedName>
</protein>
<dbReference type="AlphaFoldDB" id="A0A7X0FS83"/>
<dbReference type="RefSeq" id="WP_184751823.1">
    <property type="nucleotide sequence ID" value="NZ_BAAAJR010000001.1"/>
</dbReference>
<dbReference type="Pfam" id="PF17482">
    <property type="entry name" value="Phage_sheath_1C"/>
    <property type="match status" value="1"/>
</dbReference>
<dbReference type="EMBL" id="JACHML010000001">
    <property type="protein sequence ID" value="MBB6392768.1"/>
    <property type="molecule type" value="Genomic_DNA"/>
</dbReference>